<dbReference type="OrthoDB" id="9801163at2"/>
<feature type="transmembrane region" description="Helical" evidence="6">
    <location>
        <begin position="165"/>
        <end position="184"/>
    </location>
</feature>
<comment type="similarity">
    <text evidence="6">Belongs to the binding-protein-dependent transport system permease family.</text>
</comment>
<keyword evidence="4 6" id="KW-1133">Transmembrane helix</keyword>
<dbReference type="RefSeq" id="WP_051524115.1">
    <property type="nucleotide sequence ID" value="NZ_AP018933.1"/>
</dbReference>
<protein>
    <submittedName>
        <fullName evidence="8">Betaine/choline/proline family transporter, inner membrane subunit</fullName>
    </submittedName>
</protein>
<dbReference type="InterPro" id="IPR051204">
    <property type="entry name" value="ABC_transp_perm/SBD"/>
</dbReference>
<keyword evidence="5 6" id="KW-0472">Membrane</keyword>
<dbReference type="GO" id="GO:0031460">
    <property type="term" value="P:glycine betaine transport"/>
    <property type="evidence" value="ECO:0007669"/>
    <property type="project" value="TreeGrafter"/>
</dbReference>
<dbReference type="EMBL" id="AP018933">
    <property type="protein sequence ID" value="BBG30895.1"/>
    <property type="molecule type" value="Genomic_DNA"/>
</dbReference>
<evidence type="ECO:0000313" key="8">
    <source>
        <dbReference type="EMBL" id="BBG30895.1"/>
    </source>
</evidence>
<dbReference type="Proteomes" id="UP000267342">
    <property type="component" value="Chromosome"/>
</dbReference>
<feature type="transmembrane region" description="Helical" evidence="6">
    <location>
        <begin position="31"/>
        <end position="52"/>
    </location>
</feature>
<dbReference type="InterPro" id="IPR000515">
    <property type="entry name" value="MetI-like"/>
</dbReference>
<feature type="transmembrane region" description="Helical" evidence="6">
    <location>
        <begin position="191"/>
        <end position="216"/>
    </location>
</feature>
<accession>A0A348HGZ3</accession>
<dbReference type="GO" id="GO:0005886">
    <property type="term" value="C:plasma membrane"/>
    <property type="evidence" value="ECO:0007669"/>
    <property type="project" value="UniProtKB-SubCell"/>
</dbReference>
<sequence length="228" mass="24066">MLDAISSGMSHVIDLLKLYQDDLLFYTGQHLMLVGISMAMALSIGLVAGIVLSRPSLRRYGEIGMQVFNVANAVPPMAVLMIALIVFGIGEVPTIIALWLASLLPIARNTYQGLLSINPSMREAARGIGLTPSQQLWLVELPNAVPTIMGGVRTALAINVGSAPLAYLIGANSLGSLILPGIYLHDNTKMLIGVVATSLLALILDGIMALLTRLIAPRGALTTEPAAF</sequence>
<dbReference type="GO" id="GO:0055085">
    <property type="term" value="P:transmembrane transport"/>
    <property type="evidence" value="ECO:0007669"/>
    <property type="project" value="InterPro"/>
</dbReference>
<dbReference type="PANTHER" id="PTHR30177">
    <property type="entry name" value="GLYCINE BETAINE/L-PROLINE TRANSPORT SYSTEM PERMEASE PROTEIN PROW"/>
    <property type="match status" value="1"/>
</dbReference>
<dbReference type="SUPFAM" id="SSF161098">
    <property type="entry name" value="MetI-like"/>
    <property type="match status" value="1"/>
</dbReference>
<dbReference type="FunFam" id="1.10.3720.10:FF:000001">
    <property type="entry name" value="Glycine betaine ABC transporter, permease"/>
    <property type="match status" value="1"/>
</dbReference>
<dbReference type="Gene3D" id="1.10.3720.10">
    <property type="entry name" value="MetI-like"/>
    <property type="match status" value="1"/>
</dbReference>
<evidence type="ECO:0000256" key="1">
    <source>
        <dbReference type="ARBA" id="ARBA00004651"/>
    </source>
</evidence>
<dbReference type="KEGG" id="zpl:ZBT109_2158"/>
<evidence type="ECO:0000259" key="7">
    <source>
        <dbReference type="PROSITE" id="PS50928"/>
    </source>
</evidence>
<comment type="subcellular location">
    <subcellularLocation>
        <location evidence="1 6">Cell membrane</location>
        <topology evidence="1 6">Multi-pass membrane protein</topology>
    </subcellularLocation>
</comment>
<evidence type="ECO:0000256" key="6">
    <source>
        <dbReference type="RuleBase" id="RU363032"/>
    </source>
</evidence>
<keyword evidence="3 6" id="KW-0812">Transmembrane</keyword>
<keyword evidence="2 6" id="KW-0813">Transport</keyword>
<evidence type="ECO:0000256" key="3">
    <source>
        <dbReference type="ARBA" id="ARBA00022692"/>
    </source>
</evidence>
<reference evidence="8 9" key="1">
    <citation type="submission" date="2018-09" db="EMBL/GenBank/DDBJ databases">
        <title>Zymobacter palmae IAM14233 (=T109) whole genome analysis.</title>
        <authorList>
            <person name="Yanase H."/>
        </authorList>
    </citation>
    <scope>NUCLEOTIDE SEQUENCE [LARGE SCALE GENOMIC DNA]</scope>
    <source>
        <strain evidence="8 9">IAM14233</strain>
    </source>
</reference>
<evidence type="ECO:0000256" key="5">
    <source>
        <dbReference type="ARBA" id="ARBA00023136"/>
    </source>
</evidence>
<organism evidence="8 9">
    <name type="scientific">Zymobacter palmae</name>
    <dbReference type="NCBI Taxonomy" id="33074"/>
    <lineage>
        <taxon>Bacteria</taxon>
        <taxon>Pseudomonadati</taxon>
        <taxon>Pseudomonadota</taxon>
        <taxon>Gammaproteobacteria</taxon>
        <taxon>Oceanospirillales</taxon>
        <taxon>Halomonadaceae</taxon>
        <taxon>Zymobacter group</taxon>
        <taxon>Zymobacter</taxon>
    </lineage>
</organism>
<name>A0A348HGZ3_9GAMM</name>
<keyword evidence="9" id="KW-1185">Reference proteome</keyword>
<dbReference type="PANTHER" id="PTHR30177:SF4">
    <property type="entry name" value="OSMOPROTECTANT IMPORT PERMEASE PROTEIN OSMW"/>
    <property type="match status" value="1"/>
</dbReference>
<dbReference type="CDD" id="cd06261">
    <property type="entry name" value="TM_PBP2"/>
    <property type="match status" value="1"/>
</dbReference>
<dbReference type="PROSITE" id="PS50928">
    <property type="entry name" value="ABC_TM1"/>
    <property type="match status" value="1"/>
</dbReference>
<evidence type="ECO:0000256" key="2">
    <source>
        <dbReference type="ARBA" id="ARBA00022448"/>
    </source>
</evidence>
<dbReference type="InterPro" id="IPR035906">
    <property type="entry name" value="MetI-like_sf"/>
</dbReference>
<dbReference type="Pfam" id="PF00528">
    <property type="entry name" value="BPD_transp_1"/>
    <property type="match status" value="1"/>
</dbReference>
<proteinExistence type="inferred from homology"/>
<feature type="domain" description="ABC transmembrane type-1" evidence="7">
    <location>
        <begin position="27"/>
        <end position="212"/>
    </location>
</feature>
<gene>
    <name evidence="8" type="ORF">ZBT109_2158</name>
</gene>
<feature type="transmembrane region" description="Helical" evidence="6">
    <location>
        <begin position="73"/>
        <end position="101"/>
    </location>
</feature>
<dbReference type="AlphaFoldDB" id="A0A348HGZ3"/>
<dbReference type="STRING" id="1123510.GCA_000620025_00737"/>
<evidence type="ECO:0000313" key="9">
    <source>
        <dbReference type="Proteomes" id="UP000267342"/>
    </source>
</evidence>
<evidence type="ECO:0000256" key="4">
    <source>
        <dbReference type="ARBA" id="ARBA00022989"/>
    </source>
</evidence>